<dbReference type="AlphaFoldDB" id="E6MK14"/>
<organism evidence="1 2">
    <name type="scientific">Pseudoramibacter alactolyticus ATCC 23263</name>
    <dbReference type="NCBI Taxonomy" id="887929"/>
    <lineage>
        <taxon>Bacteria</taxon>
        <taxon>Bacillati</taxon>
        <taxon>Bacillota</taxon>
        <taxon>Clostridia</taxon>
        <taxon>Eubacteriales</taxon>
        <taxon>Eubacteriaceae</taxon>
        <taxon>Pseudoramibacter</taxon>
    </lineage>
</organism>
<comment type="caution">
    <text evidence="1">The sequence shown here is derived from an EMBL/GenBank/DDBJ whole genome shotgun (WGS) entry which is preliminary data.</text>
</comment>
<accession>E6MK14</accession>
<sequence length="47" mass="5655">MNTNDYSKESSGHQAKFKFFRRAGFDPFYKYNTTYHQINISYVKKVP</sequence>
<dbReference type="Proteomes" id="UP000004754">
    <property type="component" value="Unassembled WGS sequence"/>
</dbReference>
<evidence type="ECO:0000313" key="2">
    <source>
        <dbReference type="Proteomes" id="UP000004754"/>
    </source>
</evidence>
<evidence type="ECO:0000313" key="1">
    <source>
        <dbReference type="EMBL" id="EFV00533.1"/>
    </source>
</evidence>
<reference evidence="1 2" key="1">
    <citation type="submission" date="2010-12" db="EMBL/GenBank/DDBJ databases">
        <authorList>
            <person name="Muzny D."/>
            <person name="Qin X."/>
            <person name="Deng J."/>
            <person name="Jiang H."/>
            <person name="Liu Y."/>
            <person name="Qu J."/>
            <person name="Song X.-Z."/>
            <person name="Zhang L."/>
            <person name="Thornton R."/>
            <person name="Coyle M."/>
            <person name="Francisco L."/>
            <person name="Jackson L."/>
            <person name="Javaid M."/>
            <person name="Korchina V."/>
            <person name="Kovar C."/>
            <person name="Mata R."/>
            <person name="Mathew T."/>
            <person name="Ngo R."/>
            <person name="Nguyen L."/>
            <person name="Nguyen N."/>
            <person name="Okwuonu G."/>
            <person name="Ongeri F."/>
            <person name="Pham C."/>
            <person name="Simmons D."/>
            <person name="Wilczek-Boney K."/>
            <person name="Hale W."/>
            <person name="Jakkamsetti A."/>
            <person name="Pham P."/>
            <person name="Ruth R."/>
            <person name="San Lucas F."/>
            <person name="Warren J."/>
            <person name="Zhang J."/>
            <person name="Zhao Z."/>
            <person name="Zhou C."/>
            <person name="Zhu D."/>
            <person name="Lee S."/>
            <person name="Bess C."/>
            <person name="Blankenburg K."/>
            <person name="Forbes L."/>
            <person name="Fu Q."/>
            <person name="Gubbala S."/>
            <person name="Hirani K."/>
            <person name="Jayaseelan J.C."/>
            <person name="Lara F."/>
            <person name="Munidasa M."/>
            <person name="Palculict T."/>
            <person name="Patil S."/>
            <person name="Pu L.-L."/>
            <person name="Saada N."/>
            <person name="Tang L."/>
            <person name="Weissenberger G."/>
            <person name="Zhu Y."/>
            <person name="Hemphill L."/>
            <person name="Shang Y."/>
            <person name="Youmans B."/>
            <person name="Ayvaz T."/>
            <person name="Ross M."/>
            <person name="Santibanez J."/>
            <person name="Aqrawi P."/>
            <person name="Gross S."/>
            <person name="Joshi V."/>
            <person name="Fowler G."/>
            <person name="Nazareth L."/>
            <person name="Reid J."/>
            <person name="Worley K."/>
            <person name="Petrosino J."/>
            <person name="Highlander S."/>
            <person name="Gibbs R."/>
        </authorList>
    </citation>
    <scope>NUCLEOTIDE SEQUENCE [LARGE SCALE GENOMIC DNA]</scope>
    <source>
        <strain evidence="1 2">ATCC 23263</strain>
    </source>
</reference>
<protein>
    <submittedName>
        <fullName evidence="1">Uncharacterized protein</fullName>
    </submittedName>
</protein>
<dbReference type="EMBL" id="AEQN01000033">
    <property type="protein sequence ID" value="EFV00533.1"/>
    <property type="molecule type" value="Genomic_DNA"/>
</dbReference>
<keyword evidence="2" id="KW-1185">Reference proteome</keyword>
<dbReference type="HOGENOM" id="CLU_3172123_0_0_9"/>
<proteinExistence type="predicted"/>
<name>E6MK14_9FIRM</name>
<gene>
    <name evidence="1" type="ORF">HMP0721_2349</name>
</gene>